<evidence type="ECO:0000313" key="1">
    <source>
        <dbReference type="EMBL" id="ASM75862.1"/>
    </source>
</evidence>
<dbReference type="KEGG" id="vff:VITFI_CDS0083"/>
<dbReference type="AlphaFoldDB" id="A0A221KA33"/>
<gene>
    <name evidence="1" type="ORF">VITFI_CDS0083</name>
</gene>
<dbReference type="SUPFAM" id="SSF88723">
    <property type="entry name" value="PIN domain-like"/>
    <property type="match status" value="1"/>
</dbReference>
<dbReference type="Proteomes" id="UP000199729">
    <property type="component" value="Chromosome"/>
</dbReference>
<reference evidence="1 2" key="1">
    <citation type="submission" date="2017-07" db="EMBL/GenBank/DDBJ databases">
        <title>Complete Genome Sequence of the cosmetic ferment Vitreoscilla filiformis (ATCC15551).</title>
        <authorList>
            <person name="Contreras S."/>
            <person name="Sagory-Zalkind P."/>
            <person name="Blanquart H."/>
            <person name="Iltis A."/>
            <person name="Morand S.C."/>
        </authorList>
    </citation>
    <scope>NUCLEOTIDE SEQUENCE [LARGE SCALE GENOMIC DNA]</scope>
    <source>
        <strain evidence="1 2">ATCC 15551</strain>
    </source>
</reference>
<name>A0A221KA33_VITFI</name>
<evidence type="ECO:0000313" key="2">
    <source>
        <dbReference type="Proteomes" id="UP000199729"/>
    </source>
</evidence>
<sequence>MTLVLLDTNAYLRLAKRIRPLLGVKFGQKDYVLTVLKDVEHEVRRNRTLSFKFPWFDAEEFGAERDAATIRLTDQEKTGLNIAQGVLHSHVLSEVDRYTTGGRHPPSPTDCRVLAFSQVRDAIVVTDDLGMHLLAEDFEIPIWHGWELLDKMRSAKKVSPELVRDIYASLERNGDLTQTWAQAKTGVFARLFAGQK</sequence>
<dbReference type="RefSeq" id="WP_089415320.1">
    <property type="nucleotide sequence ID" value="NZ_CP022423.1"/>
</dbReference>
<dbReference type="OrthoDB" id="6945155at2"/>
<accession>A0A221KA33</accession>
<dbReference type="InterPro" id="IPR029060">
    <property type="entry name" value="PIN-like_dom_sf"/>
</dbReference>
<dbReference type="EMBL" id="CP022423">
    <property type="protein sequence ID" value="ASM75862.1"/>
    <property type="molecule type" value="Genomic_DNA"/>
</dbReference>
<proteinExistence type="predicted"/>
<evidence type="ECO:0008006" key="3">
    <source>
        <dbReference type="Google" id="ProtNLM"/>
    </source>
</evidence>
<protein>
    <recommendedName>
        <fullName evidence="3">PIN domain-containing protein</fullName>
    </recommendedName>
</protein>
<keyword evidence="2" id="KW-1185">Reference proteome</keyword>
<organism evidence="1 2">
    <name type="scientific">Vitreoscilla filiformis</name>
    <dbReference type="NCBI Taxonomy" id="63"/>
    <lineage>
        <taxon>Bacteria</taxon>
        <taxon>Pseudomonadati</taxon>
        <taxon>Pseudomonadota</taxon>
        <taxon>Betaproteobacteria</taxon>
        <taxon>Neisseriales</taxon>
        <taxon>Neisseriaceae</taxon>
        <taxon>Vitreoscilla</taxon>
    </lineage>
</organism>